<feature type="region of interest" description="Disordered" evidence="1">
    <location>
        <begin position="1"/>
        <end position="32"/>
    </location>
</feature>
<name>A0A2C5YVW4_9HYPO</name>
<gene>
    <name evidence="2" type="ORF">CDD80_5069</name>
</gene>
<sequence length="164" mass="17577">MSAPPPIGTRQLAGNQARLGMPTRASRSKSHTNVRVSHFSCQVAALVSLVPPTNGIVDATLHNVVSGIVAPQLLTNTRSPLYIHTNTRTRAPPYGHLRDPLGTSVLTSALSHCVSALQMGEQVACRQTASSAIADFKPRSSRLRFSTAPQLWRHRLGNLGLVPC</sequence>
<evidence type="ECO:0000313" key="2">
    <source>
        <dbReference type="EMBL" id="PHH71670.1"/>
    </source>
</evidence>
<dbReference type="AlphaFoldDB" id="A0A2C5YVW4"/>
<reference evidence="2 3" key="1">
    <citation type="submission" date="2017-06" db="EMBL/GenBank/DDBJ databases">
        <title>Ant-infecting Ophiocordyceps genomes reveal a high diversity of potential behavioral manipulation genes and a possible major role for enterotoxins.</title>
        <authorList>
            <person name="De Bekker C."/>
            <person name="Evans H.C."/>
            <person name="Brachmann A."/>
            <person name="Hughes D.P."/>
        </authorList>
    </citation>
    <scope>NUCLEOTIDE SEQUENCE [LARGE SCALE GENOMIC DNA]</scope>
    <source>
        <strain evidence="2 3">Map16</strain>
    </source>
</reference>
<dbReference type="EMBL" id="NJES01000487">
    <property type="protein sequence ID" value="PHH71670.1"/>
    <property type="molecule type" value="Genomic_DNA"/>
</dbReference>
<evidence type="ECO:0000256" key="1">
    <source>
        <dbReference type="SAM" id="MobiDB-lite"/>
    </source>
</evidence>
<evidence type="ECO:0000313" key="3">
    <source>
        <dbReference type="Proteomes" id="UP000226431"/>
    </source>
</evidence>
<comment type="caution">
    <text evidence="2">The sequence shown here is derived from an EMBL/GenBank/DDBJ whole genome shotgun (WGS) entry which is preliminary data.</text>
</comment>
<keyword evidence="3" id="KW-1185">Reference proteome</keyword>
<proteinExistence type="predicted"/>
<protein>
    <submittedName>
        <fullName evidence="2">Uncharacterized protein</fullName>
    </submittedName>
</protein>
<accession>A0A2C5YVW4</accession>
<dbReference type="Proteomes" id="UP000226431">
    <property type="component" value="Unassembled WGS sequence"/>
</dbReference>
<organism evidence="2 3">
    <name type="scientific">Ophiocordyceps camponoti-rufipedis</name>
    <dbReference type="NCBI Taxonomy" id="2004952"/>
    <lineage>
        <taxon>Eukaryota</taxon>
        <taxon>Fungi</taxon>
        <taxon>Dikarya</taxon>
        <taxon>Ascomycota</taxon>
        <taxon>Pezizomycotina</taxon>
        <taxon>Sordariomycetes</taxon>
        <taxon>Hypocreomycetidae</taxon>
        <taxon>Hypocreales</taxon>
        <taxon>Ophiocordycipitaceae</taxon>
        <taxon>Ophiocordyceps</taxon>
    </lineage>
</organism>